<accession>W9YTB2</accession>
<comment type="caution">
    <text evidence="1">The sequence shown here is derived from an EMBL/GenBank/DDBJ whole genome shotgun (WGS) entry which is preliminary data.</text>
</comment>
<dbReference type="EMBL" id="AMGY01000001">
    <property type="protein sequence ID" value="EXJ92890.1"/>
    <property type="molecule type" value="Genomic_DNA"/>
</dbReference>
<dbReference type="HOGENOM" id="CLU_2849485_0_0_1"/>
<sequence length="65" mass="7853">MLWDLGQHLEASRMMRDVVEISKRVFDKDHPQRKNSEGWLDSFEKKMPQLRLIDSQKQANQLRKE</sequence>
<protein>
    <submittedName>
        <fullName evidence="1">Uncharacterized protein</fullName>
    </submittedName>
</protein>
<evidence type="ECO:0000313" key="1">
    <source>
        <dbReference type="EMBL" id="EXJ92890.1"/>
    </source>
</evidence>
<organism evidence="1 2">
    <name type="scientific">Capronia epimyces CBS 606.96</name>
    <dbReference type="NCBI Taxonomy" id="1182542"/>
    <lineage>
        <taxon>Eukaryota</taxon>
        <taxon>Fungi</taxon>
        <taxon>Dikarya</taxon>
        <taxon>Ascomycota</taxon>
        <taxon>Pezizomycotina</taxon>
        <taxon>Eurotiomycetes</taxon>
        <taxon>Chaetothyriomycetidae</taxon>
        <taxon>Chaetothyriales</taxon>
        <taxon>Herpotrichiellaceae</taxon>
        <taxon>Capronia</taxon>
    </lineage>
</organism>
<dbReference type="GeneID" id="19165580"/>
<dbReference type="OrthoDB" id="5986190at2759"/>
<dbReference type="RefSeq" id="XP_007729780.1">
    <property type="nucleotide sequence ID" value="XM_007731590.1"/>
</dbReference>
<name>W9YTB2_9EURO</name>
<reference evidence="1 2" key="1">
    <citation type="submission" date="2013-03" db="EMBL/GenBank/DDBJ databases">
        <title>The Genome Sequence of Capronia epimyces CBS 606.96.</title>
        <authorList>
            <consortium name="The Broad Institute Genomics Platform"/>
            <person name="Cuomo C."/>
            <person name="de Hoog S."/>
            <person name="Gorbushina A."/>
            <person name="Walker B."/>
            <person name="Young S.K."/>
            <person name="Zeng Q."/>
            <person name="Gargeya S."/>
            <person name="Fitzgerald M."/>
            <person name="Haas B."/>
            <person name="Abouelleil A."/>
            <person name="Allen A.W."/>
            <person name="Alvarado L."/>
            <person name="Arachchi H.M."/>
            <person name="Berlin A.M."/>
            <person name="Chapman S.B."/>
            <person name="Gainer-Dewar J."/>
            <person name="Goldberg J."/>
            <person name="Griggs A."/>
            <person name="Gujja S."/>
            <person name="Hansen M."/>
            <person name="Howarth C."/>
            <person name="Imamovic A."/>
            <person name="Ireland A."/>
            <person name="Larimer J."/>
            <person name="McCowan C."/>
            <person name="Murphy C."/>
            <person name="Pearson M."/>
            <person name="Poon T.W."/>
            <person name="Priest M."/>
            <person name="Roberts A."/>
            <person name="Saif S."/>
            <person name="Shea T."/>
            <person name="Sisk P."/>
            <person name="Sykes S."/>
            <person name="Wortman J."/>
            <person name="Nusbaum C."/>
            <person name="Birren B."/>
        </authorList>
    </citation>
    <scope>NUCLEOTIDE SEQUENCE [LARGE SCALE GENOMIC DNA]</scope>
    <source>
        <strain evidence="1 2">CBS 606.96</strain>
    </source>
</reference>
<gene>
    <name evidence="1" type="ORF">A1O3_01444</name>
</gene>
<proteinExistence type="predicted"/>
<keyword evidence="2" id="KW-1185">Reference proteome</keyword>
<dbReference type="AlphaFoldDB" id="W9YTB2"/>
<dbReference type="Proteomes" id="UP000019478">
    <property type="component" value="Unassembled WGS sequence"/>
</dbReference>
<evidence type="ECO:0000313" key="2">
    <source>
        <dbReference type="Proteomes" id="UP000019478"/>
    </source>
</evidence>
<dbReference type="Pfam" id="PF13374">
    <property type="entry name" value="TPR_10"/>
    <property type="match status" value="1"/>
</dbReference>